<sequence>MDKLEQAAARADRILEAATWEVKLNDMVSSKKIKEDEPGLTFGFGFGLVFVMVIPFAKCQTCYDADMTKLMSISASFLLQQFLNV</sequence>
<comment type="caution">
    <text evidence="2">The sequence shown here is derived from an EMBL/GenBank/DDBJ whole genome shotgun (WGS) entry which is preliminary data.</text>
</comment>
<proteinExistence type="predicted"/>
<keyword evidence="1" id="KW-0472">Membrane</keyword>
<evidence type="ECO:0000313" key="2">
    <source>
        <dbReference type="EMBL" id="KAK9214860.1"/>
    </source>
</evidence>
<feature type="transmembrane region" description="Helical" evidence="1">
    <location>
        <begin position="39"/>
        <end position="57"/>
    </location>
</feature>
<protein>
    <submittedName>
        <fullName evidence="2">Uncharacterized protein</fullName>
    </submittedName>
</protein>
<organism evidence="2 3">
    <name type="scientific">Citrus x changshan-huyou</name>
    <dbReference type="NCBI Taxonomy" id="2935761"/>
    <lineage>
        <taxon>Eukaryota</taxon>
        <taxon>Viridiplantae</taxon>
        <taxon>Streptophyta</taxon>
        <taxon>Embryophyta</taxon>
        <taxon>Tracheophyta</taxon>
        <taxon>Spermatophyta</taxon>
        <taxon>Magnoliopsida</taxon>
        <taxon>eudicotyledons</taxon>
        <taxon>Gunneridae</taxon>
        <taxon>Pentapetalae</taxon>
        <taxon>rosids</taxon>
        <taxon>malvids</taxon>
        <taxon>Sapindales</taxon>
        <taxon>Rutaceae</taxon>
        <taxon>Aurantioideae</taxon>
        <taxon>Citrus</taxon>
    </lineage>
</organism>
<reference evidence="2 3" key="1">
    <citation type="submission" date="2024-05" db="EMBL/GenBank/DDBJ databases">
        <title>Haplotype-resolved chromosome-level genome assembly of Huyou (Citrus changshanensis).</title>
        <authorList>
            <person name="Miao C."/>
            <person name="Chen W."/>
            <person name="Wu Y."/>
            <person name="Wang L."/>
            <person name="Zhao S."/>
            <person name="Grierson D."/>
            <person name="Xu C."/>
            <person name="Chen K."/>
        </authorList>
    </citation>
    <scope>NUCLEOTIDE SEQUENCE [LARGE SCALE GENOMIC DNA]</scope>
    <source>
        <strain evidence="2">01-14</strain>
        <tissue evidence="2">Leaf</tissue>
    </source>
</reference>
<keyword evidence="1" id="KW-0812">Transmembrane</keyword>
<evidence type="ECO:0000313" key="3">
    <source>
        <dbReference type="Proteomes" id="UP001428341"/>
    </source>
</evidence>
<name>A0AAP0QTV6_9ROSI</name>
<dbReference type="EMBL" id="JBCGBO010000003">
    <property type="protein sequence ID" value="KAK9214860.1"/>
    <property type="molecule type" value="Genomic_DNA"/>
</dbReference>
<gene>
    <name evidence="2" type="ORF">WN944_006860</name>
</gene>
<keyword evidence="3" id="KW-1185">Reference proteome</keyword>
<evidence type="ECO:0000256" key="1">
    <source>
        <dbReference type="SAM" id="Phobius"/>
    </source>
</evidence>
<dbReference type="Proteomes" id="UP001428341">
    <property type="component" value="Unassembled WGS sequence"/>
</dbReference>
<keyword evidence="1" id="KW-1133">Transmembrane helix</keyword>
<dbReference type="AlphaFoldDB" id="A0AAP0QTV6"/>
<accession>A0AAP0QTV6</accession>